<feature type="compositionally biased region" description="Polar residues" evidence="7">
    <location>
        <begin position="530"/>
        <end position="546"/>
    </location>
</feature>
<proteinExistence type="predicted"/>
<feature type="region of interest" description="Disordered" evidence="7">
    <location>
        <begin position="68"/>
        <end position="155"/>
    </location>
</feature>
<evidence type="ECO:0000256" key="4">
    <source>
        <dbReference type="ARBA" id="ARBA00022691"/>
    </source>
</evidence>
<evidence type="ECO:0000256" key="1">
    <source>
        <dbReference type="ARBA" id="ARBA00004123"/>
    </source>
</evidence>
<feature type="compositionally biased region" description="Acidic residues" evidence="7">
    <location>
        <begin position="401"/>
        <end position="418"/>
    </location>
</feature>
<dbReference type="PANTHER" id="PTHR45814:SF2">
    <property type="entry name" value="HISTONE-LYSINE N-METHYLTRANSFERASE SETD1"/>
    <property type="match status" value="1"/>
</dbReference>
<dbReference type="Pfam" id="PF11764">
    <property type="entry name" value="N-SET"/>
    <property type="match status" value="1"/>
</dbReference>
<feature type="region of interest" description="Disordered" evidence="7">
    <location>
        <begin position="1"/>
        <end position="31"/>
    </location>
</feature>
<organism evidence="8">
    <name type="scientific">Cyprideis torosa</name>
    <dbReference type="NCBI Taxonomy" id="163714"/>
    <lineage>
        <taxon>Eukaryota</taxon>
        <taxon>Metazoa</taxon>
        <taxon>Ecdysozoa</taxon>
        <taxon>Arthropoda</taxon>
        <taxon>Crustacea</taxon>
        <taxon>Oligostraca</taxon>
        <taxon>Ostracoda</taxon>
        <taxon>Podocopa</taxon>
        <taxon>Podocopida</taxon>
        <taxon>Cytherocopina</taxon>
        <taxon>Cytheroidea</taxon>
        <taxon>Cytherideidae</taxon>
        <taxon>Cyprideis</taxon>
    </lineage>
</organism>
<dbReference type="PANTHER" id="PTHR45814">
    <property type="entry name" value="HISTONE-LYSINE N-METHYLTRANSFERASE SETD1"/>
    <property type="match status" value="1"/>
</dbReference>
<dbReference type="OrthoDB" id="308383at2759"/>
<dbReference type="GO" id="GO:0032259">
    <property type="term" value="P:methylation"/>
    <property type="evidence" value="ECO:0007669"/>
    <property type="project" value="UniProtKB-KW"/>
</dbReference>
<dbReference type="SMART" id="SM01291">
    <property type="entry name" value="N-SET"/>
    <property type="match status" value="1"/>
</dbReference>
<dbReference type="InterPro" id="IPR044570">
    <property type="entry name" value="Set1-like"/>
</dbReference>
<feature type="compositionally biased region" description="Basic residues" evidence="7">
    <location>
        <begin position="447"/>
        <end position="464"/>
    </location>
</feature>
<feature type="compositionally biased region" description="Low complexity" evidence="7">
    <location>
        <begin position="76"/>
        <end position="102"/>
    </location>
</feature>
<keyword evidence="3" id="KW-0808">Transferase</keyword>
<name>A0A7R8WKT1_9CRUS</name>
<evidence type="ECO:0000256" key="2">
    <source>
        <dbReference type="ARBA" id="ARBA00022603"/>
    </source>
</evidence>
<feature type="compositionally biased region" description="Pro residues" evidence="7">
    <location>
        <begin position="139"/>
        <end position="152"/>
    </location>
</feature>
<keyword evidence="2" id="KW-0489">Methyltransferase</keyword>
<feature type="region of interest" description="Disordered" evidence="7">
    <location>
        <begin position="352"/>
        <end position="677"/>
    </location>
</feature>
<feature type="compositionally biased region" description="Basic residues" evidence="7">
    <location>
        <begin position="422"/>
        <end position="439"/>
    </location>
</feature>
<gene>
    <name evidence="8" type="ORF">CTOB1V02_LOCUS8772</name>
</gene>
<comment type="subcellular location">
    <subcellularLocation>
        <location evidence="1">Nucleus</location>
    </subcellularLocation>
</comment>
<dbReference type="GO" id="GO:0042800">
    <property type="term" value="F:histone H3K4 methyltransferase activity"/>
    <property type="evidence" value="ECO:0007669"/>
    <property type="project" value="InterPro"/>
</dbReference>
<evidence type="ECO:0000313" key="8">
    <source>
        <dbReference type="EMBL" id="CAD7230916.1"/>
    </source>
</evidence>
<feature type="compositionally biased region" description="Basic and acidic residues" evidence="7">
    <location>
        <begin position="549"/>
        <end position="559"/>
    </location>
</feature>
<dbReference type="EMBL" id="OB663061">
    <property type="protein sequence ID" value="CAD7230916.1"/>
    <property type="molecule type" value="Genomic_DNA"/>
</dbReference>
<dbReference type="AlphaFoldDB" id="A0A7R8WKT1"/>
<accession>A0A7R8WKT1</accession>
<reference evidence="8" key="1">
    <citation type="submission" date="2020-11" db="EMBL/GenBank/DDBJ databases">
        <authorList>
            <person name="Tran Van P."/>
        </authorList>
    </citation>
    <scope>NUCLEOTIDE SEQUENCE</scope>
</reference>
<keyword evidence="4" id="KW-0949">S-adenosyl-L-methionine</keyword>
<evidence type="ECO:0000256" key="7">
    <source>
        <dbReference type="SAM" id="MobiDB-lite"/>
    </source>
</evidence>
<keyword evidence="6" id="KW-0539">Nucleus</keyword>
<feature type="compositionally biased region" description="Acidic residues" evidence="7">
    <location>
        <begin position="366"/>
        <end position="379"/>
    </location>
</feature>
<dbReference type="GO" id="GO:0048188">
    <property type="term" value="C:Set1C/COMPASS complex"/>
    <property type="evidence" value="ECO:0007669"/>
    <property type="project" value="TreeGrafter"/>
</dbReference>
<evidence type="ECO:0000256" key="5">
    <source>
        <dbReference type="ARBA" id="ARBA00022853"/>
    </source>
</evidence>
<sequence length="788" mass="86830">MQAHRQRRRQEREERRRLRREEEEREILAGSPIMAVAPSPFLTHAAYKDATIAAKKLPPLVRSMASFLSHQPLTPPTSSRLPPSSTGASRGASGRGSPLSGRNSQGASDGDSDRMSLMSISSGEEFPGKGGHQSGVPIPGLPPSLSQPPPGYDPSVFSHFPPGYQGGYMPPFGLPGYPFPPGTPGDWGQSSKSSFPSVAPPPMFPGSAPGFWPASLPPPPTSAAARTETSTPQDEGAIAQYKEEGRYKDLINLTLSRIVPELKAVLHKDFTKRMIETHGYKLFSDWWDRESRSYHLKENRRKGAAEEAGGTVPAKEDQLPVMDLVTSTLTTDTSALDTFGLGFRAALPKMPSFRRKIKPPSPPREEGEEEEEEEDEEKEDEKSPLDEGEEEESSSSSSAMEDSEKEEDAVMSEEEDEEEKKKKAKKQSAQKKRRQRAQAKAKEAAARKKAAAQAQKKKAQRKNSKSSSRSSSSSSSNSSDEEEKEEKMDVGEEAKAQSAPEPTTASPVAMGGPSRSPTSAPPTPGKGLDSPTSAKQASDMDASTPSPIEVDHCYCRPKTEPPAPVDPSLAAFDHPYASLKKADEQLSASQSKPEEMPRPKELMDHDGLAKKESKDLRKEEKRKERKRKAEERAQRKKFYEEIRAAAKSTQPFSPASVAPPAAPKPPTHGAGPKITKSFPKRDIRGELAILYQCLTHGIDAEDIEYLRRAYEKLLLDDHQSYWLNETHWVPHPPTFIPSAEAQTSVTHRKPKRRKRGGEEVEMVDAHKTGSARTEGYYKLDIKEKKRHK</sequence>
<evidence type="ECO:0000256" key="3">
    <source>
        <dbReference type="ARBA" id="ARBA00022679"/>
    </source>
</evidence>
<keyword evidence="5" id="KW-0156">Chromatin regulator</keyword>
<feature type="region of interest" description="Disordered" evidence="7">
    <location>
        <begin position="735"/>
        <end position="767"/>
    </location>
</feature>
<feature type="compositionally biased region" description="Basic and acidic residues" evidence="7">
    <location>
        <begin position="592"/>
        <end position="644"/>
    </location>
</feature>
<dbReference type="InterPro" id="IPR024657">
    <property type="entry name" value="COMPASS_Set1_N-SET"/>
</dbReference>
<feature type="compositionally biased region" description="Low complexity" evidence="7">
    <location>
        <begin position="465"/>
        <end position="478"/>
    </location>
</feature>
<evidence type="ECO:0000256" key="6">
    <source>
        <dbReference type="ARBA" id="ARBA00023242"/>
    </source>
</evidence>
<feature type="non-terminal residue" evidence="8">
    <location>
        <position position="1"/>
    </location>
</feature>
<feature type="compositionally biased region" description="Basic residues" evidence="7">
    <location>
        <begin position="746"/>
        <end position="755"/>
    </location>
</feature>
<protein>
    <submittedName>
        <fullName evidence="8">Uncharacterized protein</fullName>
    </submittedName>
</protein>
<feature type="compositionally biased region" description="Basic and acidic residues" evidence="7">
    <location>
        <begin position="10"/>
        <end position="22"/>
    </location>
</feature>
<feature type="compositionally biased region" description="Basic and acidic residues" evidence="7">
    <location>
        <begin position="485"/>
        <end position="495"/>
    </location>
</feature>